<dbReference type="PROSITE" id="PS50077">
    <property type="entry name" value="HEAT_REPEAT"/>
    <property type="match status" value="1"/>
</dbReference>
<accession>A0A1U7CV43</accession>
<dbReference type="InterPro" id="IPR013427">
    <property type="entry name" value="Haem-bd_dom_put"/>
</dbReference>
<evidence type="ECO:0000313" key="7">
    <source>
        <dbReference type="EMBL" id="APW62801.1"/>
    </source>
</evidence>
<dbReference type="SUPFAM" id="SSF50952">
    <property type="entry name" value="Soluble quinoprotein glucose dehydrogenase"/>
    <property type="match status" value="1"/>
</dbReference>
<dbReference type="GO" id="GO:0020037">
    <property type="term" value="F:heme binding"/>
    <property type="evidence" value="ECO:0007669"/>
    <property type="project" value="InterPro"/>
</dbReference>
<dbReference type="SUPFAM" id="SSF48371">
    <property type="entry name" value="ARM repeat"/>
    <property type="match status" value="1"/>
</dbReference>
<reference evidence="8" key="1">
    <citation type="submission" date="2016-12" db="EMBL/GenBank/DDBJ databases">
        <title>Comparative genomics of four Isosphaeraceae planctomycetes: a common pool of plasmids and glycoside hydrolase genes.</title>
        <authorList>
            <person name="Ivanova A."/>
        </authorList>
    </citation>
    <scope>NUCLEOTIDE SEQUENCE [LARGE SCALE GENOMIC DNA]</scope>
    <source>
        <strain evidence="8">PX4</strain>
    </source>
</reference>
<dbReference type="Pfam" id="PF13646">
    <property type="entry name" value="HEAT_2"/>
    <property type="match status" value="1"/>
</dbReference>
<evidence type="ECO:0000256" key="5">
    <source>
        <dbReference type="SAM" id="SignalP"/>
    </source>
</evidence>
<dbReference type="GO" id="GO:0009055">
    <property type="term" value="F:electron transfer activity"/>
    <property type="evidence" value="ECO:0007669"/>
    <property type="project" value="InterPro"/>
</dbReference>
<dbReference type="InterPro" id="IPR036909">
    <property type="entry name" value="Cyt_c-like_dom_sf"/>
</dbReference>
<dbReference type="AlphaFoldDB" id="A0A1U7CV43"/>
<dbReference type="InterPro" id="IPR013428">
    <property type="entry name" value="Membrane-bound_put_N"/>
</dbReference>
<organism evidence="7 8">
    <name type="scientific">Paludisphaera borealis</name>
    <dbReference type="NCBI Taxonomy" id="1387353"/>
    <lineage>
        <taxon>Bacteria</taxon>
        <taxon>Pseudomonadati</taxon>
        <taxon>Planctomycetota</taxon>
        <taxon>Planctomycetia</taxon>
        <taxon>Isosphaerales</taxon>
        <taxon>Isosphaeraceae</taxon>
        <taxon>Paludisphaera</taxon>
    </lineage>
</organism>
<dbReference type="Proteomes" id="UP000186309">
    <property type="component" value="Chromosome"/>
</dbReference>
<protein>
    <recommendedName>
        <fullName evidence="6">Cytochrome c domain-containing protein</fullName>
    </recommendedName>
</protein>
<evidence type="ECO:0000256" key="2">
    <source>
        <dbReference type="ARBA" id="ARBA00022723"/>
    </source>
</evidence>
<keyword evidence="5" id="KW-0732">Signal</keyword>
<evidence type="ECO:0000256" key="1">
    <source>
        <dbReference type="ARBA" id="ARBA00022617"/>
    </source>
</evidence>
<dbReference type="SMART" id="SM00567">
    <property type="entry name" value="EZ_HEAT"/>
    <property type="match status" value="6"/>
</dbReference>
<dbReference type="PANTHER" id="PTHR33546:SF1">
    <property type="entry name" value="LARGE, MULTIFUNCTIONAL SECRETED PROTEIN"/>
    <property type="match status" value="1"/>
</dbReference>
<name>A0A1U7CV43_9BACT</name>
<dbReference type="InterPro" id="IPR011989">
    <property type="entry name" value="ARM-like"/>
</dbReference>
<evidence type="ECO:0000256" key="3">
    <source>
        <dbReference type="ARBA" id="ARBA00023004"/>
    </source>
</evidence>
<dbReference type="SUPFAM" id="SSF46626">
    <property type="entry name" value="Cytochrome c"/>
    <property type="match status" value="1"/>
</dbReference>
<dbReference type="Gene3D" id="2.120.10.30">
    <property type="entry name" value="TolB, C-terminal domain"/>
    <property type="match status" value="1"/>
</dbReference>
<keyword evidence="1 4" id="KW-0349">Heme</keyword>
<dbReference type="InterPro" id="IPR011042">
    <property type="entry name" value="6-blade_b-propeller_TolB-like"/>
</dbReference>
<dbReference type="Pfam" id="PF00034">
    <property type="entry name" value="Cytochrom_C"/>
    <property type="match status" value="1"/>
</dbReference>
<dbReference type="Gene3D" id="1.10.760.10">
    <property type="entry name" value="Cytochrome c-like domain"/>
    <property type="match status" value="1"/>
</dbReference>
<dbReference type="GO" id="GO:0046872">
    <property type="term" value="F:metal ion binding"/>
    <property type="evidence" value="ECO:0007669"/>
    <property type="project" value="UniProtKB-KW"/>
</dbReference>
<dbReference type="PROSITE" id="PS51007">
    <property type="entry name" value="CYTC"/>
    <property type="match status" value="1"/>
</dbReference>
<evidence type="ECO:0000256" key="4">
    <source>
        <dbReference type="PROSITE-ProRule" id="PRU00433"/>
    </source>
</evidence>
<evidence type="ECO:0000259" key="6">
    <source>
        <dbReference type="PROSITE" id="PS51007"/>
    </source>
</evidence>
<dbReference type="NCBIfam" id="TIGR02603">
    <property type="entry name" value="CxxCH_TIGR02603"/>
    <property type="match status" value="1"/>
</dbReference>
<sequence length="1123" mass="119528">MPRSRFASAVAFSLAFAAALSFFSSAASAQAPAAKPPYEPEIKPASDEGKKAIARFRVPAGLKVELFAAEPLLANPVAFWADDRGRFYVAETFRHGDGVTDNRSHVNWIDDDLACRTVADRVAMYRKFLSPEEFAGYSVAHDRLRRIEDRDGDGAADAATVFADGFNNPAVGIGAGVLARGDDVYFACIPDLWLLRDANGDGVADERSTLHTGYGVHVGFLGHDLHGLTFGPDGKLYSSIGDRGFNVQVDGRGLVQLDSGSILRCNPDGSELEVVAIGLRNPQELAFDPRGDLFTVDNNSDSGDKARLVHLVEGGDSGWRIGYQFIEKPTSRGPWNEEKLWVPGEAEKSASILPPLANLSDGPSGLTRNPGVTALPDRYKDHFFLADFRGSGTSSGIRAFSVKPKGASFELAESEEFLWGVEVTDVDFAPDGSLYFSDWVEGWEKTGKGRLYRVFDPALKGDAKVAEVRTILADGFDKRSPDELAGLLAHADMRVRQKAQFALAAKGAGAIQPLTQAARQSKAPLARLHAIWGLGQVGRREASVHGALADLLTDADAEVRAQAAKTLGDDRAASAGDRLVPLLADATPRVRFFAAIALGRMGRREAAGPLVDMARKDGDDAYLRHAAVMGLIGAGDLETLARAAKDDSANVRLASLLAYRRLGRAEVAMFLGDKDARLVLEAARAIHDQPIAAAFPALAALAGRKDLPSPIWRRVVAANSRVGGTDGANALAAIAARQDVPESVRVEAIDALRNWAKPSGRDAVVGLWRPIADRPAVAAAAALKPVLDGLLKDASSVVQKAATRAAGSLADKADAEALRKVLADVKKPAEVRVEVLRALNQLGDAQLADLARHAVDSPETSLRAEGLRVLAKVRPKEAIPALERALDSGVSAEQQAALATLGDLADPTADVVLARWLDLLAAGKVAPEVQLDVIEAAARRPSSEVKDRLGRIEAGRPKDDPVAAFREALAGGDPDRGRRIFFEKAEVQCVRCHKVGGQGGDVGPDLSGVGGRQPREYLLESIVAPDRKIAEGFETLVVATADGQVQAGILKSEAGDALKLMTPEGKLVTISKDDVEERKRGASAMPADLTKSLSRSEVRDLVAYLANQKPGSGDTPESRPEGR</sequence>
<gene>
    <name evidence="7" type="ORF">BSF38_04354</name>
</gene>
<dbReference type="STRING" id="1387353.BSF38_04354"/>
<feature type="chain" id="PRO_5012662523" description="Cytochrome c domain-containing protein" evidence="5">
    <location>
        <begin position="30"/>
        <end position="1123"/>
    </location>
</feature>
<dbReference type="InterPro" id="IPR021133">
    <property type="entry name" value="HEAT_type_2"/>
</dbReference>
<dbReference type="Gene3D" id="1.25.10.10">
    <property type="entry name" value="Leucine-rich Repeat Variant"/>
    <property type="match status" value="2"/>
</dbReference>
<dbReference type="InterPro" id="IPR016024">
    <property type="entry name" value="ARM-type_fold"/>
</dbReference>
<dbReference type="KEGG" id="pbor:BSF38_04354"/>
<feature type="signal peptide" evidence="5">
    <location>
        <begin position="1"/>
        <end position="29"/>
    </location>
</feature>
<dbReference type="InterPro" id="IPR011041">
    <property type="entry name" value="Quinoprot_gluc/sorb_DH_b-prop"/>
</dbReference>
<dbReference type="PANTHER" id="PTHR33546">
    <property type="entry name" value="LARGE, MULTIFUNCTIONAL SECRETED PROTEIN-RELATED"/>
    <property type="match status" value="1"/>
</dbReference>
<dbReference type="RefSeq" id="WP_076349167.1">
    <property type="nucleotide sequence ID" value="NZ_CP019082.1"/>
</dbReference>
<feature type="domain" description="Cytochrome c" evidence="6">
    <location>
        <begin position="972"/>
        <end position="1109"/>
    </location>
</feature>
<dbReference type="InterPro" id="IPR004155">
    <property type="entry name" value="PBS_lyase_HEAT"/>
</dbReference>
<dbReference type="NCBIfam" id="TIGR02604">
    <property type="entry name" value="Piru_Ver_Nterm"/>
    <property type="match status" value="1"/>
</dbReference>
<keyword evidence="3 4" id="KW-0408">Iron</keyword>
<dbReference type="Pfam" id="PF23500">
    <property type="entry name" value="DUF7133"/>
    <property type="match status" value="1"/>
</dbReference>
<dbReference type="InterPro" id="IPR055557">
    <property type="entry name" value="DUF7133"/>
</dbReference>
<dbReference type="InterPro" id="IPR009056">
    <property type="entry name" value="Cyt_c-like_dom"/>
</dbReference>
<evidence type="ECO:0000313" key="8">
    <source>
        <dbReference type="Proteomes" id="UP000186309"/>
    </source>
</evidence>
<proteinExistence type="predicted"/>
<keyword evidence="8" id="KW-1185">Reference proteome</keyword>
<keyword evidence="2 4" id="KW-0479">Metal-binding</keyword>
<dbReference type="EMBL" id="CP019082">
    <property type="protein sequence ID" value="APW62801.1"/>
    <property type="molecule type" value="Genomic_DNA"/>
</dbReference>